<evidence type="ECO:0000313" key="3">
    <source>
        <dbReference type="Proteomes" id="UP001550378"/>
    </source>
</evidence>
<feature type="region of interest" description="Disordered" evidence="1">
    <location>
        <begin position="31"/>
        <end position="84"/>
    </location>
</feature>
<keyword evidence="3" id="KW-1185">Reference proteome</keyword>
<dbReference type="Proteomes" id="UP001550378">
    <property type="component" value="Unassembled WGS sequence"/>
</dbReference>
<organism evidence="2 3">
    <name type="scientific">Streptomyces lavendulocolor</name>
    <dbReference type="NCBI Taxonomy" id="67316"/>
    <lineage>
        <taxon>Bacteria</taxon>
        <taxon>Bacillati</taxon>
        <taxon>Actinomycetota</taxon>
        <taxon>Actinomycetes</taxon>
        <taxon>Kitasatosporales</taxon>
        <taxon>Streptomycetaceae</taxon>
        <taxon>Streptomyces</taxon>
    </lineage>
</organism>
<dbReference type="PROSITE" id="PS51257">
    <property type="entry name" value="PROKAR_LIPOPROTEIN"/>
    <property type="match status" value="1"/>
</dbReference>
<evidence type="ECO:0008006" key="4">
    <source>
        <dbReference type="Google" id="ProtNLM"/>
    </source>
</evidence>
<reference evidence="2 3" key="1">
    <citation type="submission" date="2024-06" db="EMBL/GenBank/DDBJ databases">
        <title>The Natural Products Discovery Center: Release of the First 8490 Sequenced Strains for Exploring Actinobacteria Biosynthetic Diversity.</title>
        <authorList>
            <person name="Kalkreuter E."/>
            <person name="Kautsar S.A."/>
            <person name="Yang D."/>
            <person name="Bader C.D."/>
            <person name="Teijaro C.N."/>
            <person name="Fluegel L."/>
            <person name="Davis C.M."/>
            <person name="Simpson J.R."/>
            <person name="Lauterbach L."/>
            <person name="Steele A.D."/>
            <person name="Gui C."/>
            <person name="Meng S."/>
            <person name="Li G."/>
            <person name="Viehrig K."/>
            <person name="Ye F."/>
            <person name="Su P."/>
            <person name="Kiefer A.F."/>
            <person name="Nichols A."/>
            <person name="Cepeda A.J."/>
            <person name="Yan W."/>
            <person name="Fan B."/>
            <person name="Jiang Y."/>
            <person name="Adhikari A."/>
            <person name="Zheng C.-J."/>
            <person name="Schuster L."/>
            <person name="Cowan T.M."/>
            <person name="Smanski M.J."/>
            <person name="Chevrette M.G."/>
            <person name="De Carvalho L.P.S."/>
            <person name="Shen B."/>
        </authorList>
    </citation>
    <scope>NUCLEOTIDE SEQUENCE [LARGE SCALE GENOMIC DNA]</scope>
    <source>
        <strain evidence="2 3">NPDC006337</strain>
    </source>
</reference>
<name>A0ABV2VY06_9ACTN</name>
<proteinExistence type="predicted"/>
<feature type="compositionally biased region" description="Low complexity" evidence="1">
    <location>
        <begin position="53"/>
        <end position="76"/>
    </location>
</feature>
<comment type="caution">
    <text evidence="2">The sequence shown here is derived from an EMBL/GenBank/DDBJ whole genome shotgun (WGS) entry which is preliminary data.</text>
</comment>
<sequence length="157" mass="15061">MDAHRLVRTGVVAAAGAAVLLGLTGCGGGAAPRPAGGATPSPAATPATPPSPSSTSSSTSPYASAPPAAAGPADGSWVGLTGGKPVSVTVKKGHALVLAEAHVCQGTARGTAPVALTLTCDDGYTARTEGTASTERGKLVVTWADGTKDTLTKATAS</sequence>
<gene>
    <name evidence="2" type="ORF">ABZ508_00080</name>
</gene>
<evidence type="ECO:0000313" key="2">
    <source>
        <dbReference type="EMBL" id="MEU0705771.1"/>
    </source>
</evidence>
<feature type="compositionally biased region" description="Low complexity" evidence="1">
    <location>
        <begin position="31"/>
        <end position="46"/>
    </location>
</feature>
<dbReference type="EMBL" id="JBEXZR010000001">
    <property type="protein sequence ID" value="MEU0705771.1"/>
    <property type="molecule type" value="Genomic_DNA"/>
</dbReference>
<evidence type="ECO:0000256" key="1">
    <source>
        <dbReference type="SAM" id="MobiDB-lite"/>
    </source>
</evidence>
<accession>A0ABV2VY06</accession>
<protein>
    <recommendedName>
        <fullName evidence="4">Lipoprotein</fullName>
    </recommendedName>
</protein>
<dbReference type="RefSeq" id="WP_359655143.1">
    <property type="nucleotide sequence ID" value="NZ_JBEXZO010000004.1"/>
</dbReference>